<organism evidence="1">
    <name type="scientific">Anguilla anguilla</name>
    <name type="common">European freshwater eel</name>
    <name type="synonym">Muraena anguilla</name>
    <dbReference type="NCBI Taxonomy" id="7936"/>
    <lineage>
        <taxon>Eukaryota</taxon>
        <taxon>Metazoa</taxon>
        <taxon>Chordata</taxon>
        <taxon>Craniata</taxon>
        <taxon>Vertebrata</taxon>
        <taxon>Euteleostomi</taxon>
        <taxon>Actinopterygii</taxon>
        <taxon>Neopterygii</taxon>
        <taxon>Teleostei</taxon>
        <taxon>Anguilliformes</taxon>
        <taxon>Anguillidae</taxon>
        <taxon>Anguilla</taxon>
    </lineage>
</organism>
<proteinExistence type="predicted"/>
<sequence>MIHCDWVHVGSLCTNSLKSYLHNLNFKT</sequence>
<name>A0A0E9TJ46_ANGAN</name>
<evidence type="ECO:0000313" key="1">
    <source>
        <dbReference type="EMBL" id="JAH52905.1"/>
    </source>
</evidence>
<reference evidence="1" key="1">
    <citation type="submission" date="2014-11" db="EMBL/GenBank/DDBJ databases">
        <authorList>
            <person name="Amaro Gonzalez C."/>
        </authorList>
    </citation>
    <scope>NUCLEOTIDE SEQUENCE</scope>
</reference>
<protein>
    <submittedName>
        <fullName evidence="1">Uncharacterized protein</fullName>
    </submittedName>
</protein>
<dbReference type="AlphaFoldDB" id="A0A0E9TJ46"/>
<dbReference type="EMBL" id="GBXM01055672">
    <property type="protein sequence ID" value="JAH52905.1"/>
    <property type="molecule type" value="Transcribed_RNA"/>
</dbReference>
<reference evidence="1" key="2">
    <citation type="journal article" date="2015" name="Fish Shellfish Immunol.">
        <title>Early steps in the European eel (Anguilla anguilla)-Vibrio vulnificus interaction in the gills: Role of the RtxA13 toxin.</title>
        <authorList>
            <person name="Callol A."/>
            <person name="Pajuelo D."/>
            <person name="Ebbesson L."/>
            <person name="Teles M."/>
            <person name="MacKenzie S."/>
            <person name="Amaro C."/>
        </authorList>
    </citation>
    <scope>NUCLEOTIDE SEQUENCE</scope>
</reference>
<accession>A0A0E9TJ46</accession>